<dbReference type="Gene3D" id="3.40.5.10">
    <property type="entry name" value="Ribosomal protein L9, N-terminal domain"/>
    <property type="match status" value="1"/>
</dbReference>
<dbReference type="PANTHER" id="PTHR21368">
    <property type="entry name" value="50S RIBOSOMAL PROTEIN L9"/>
    <property type="match status" value="1"/>
</dbReference>
<feature type="region of interest" description="Disordered" evidence="9">
    <location>
        <begin position="1"/>
        <end position="20"/>
    </location>
</feature>
<dbReference type="GO" id="GO:0019843">
    <property type="term" value="F:rRNA binding"/>
    <property type="evidence" value="ECO:0007669"/>
    <property type="project" value="UniProtKB-UniRule"/>
</dbReference>
<organism evidence="11 12">
    <name type="scientific">Botrimarina colliarenosi</name>
    <dbReference type="NCBI Taxonomy" id="2528001"/>
    <lineage>
        <taxon>Bacteria</taxon>
        <taxon>Pseudomonadati</taxon>
        <taxon>Planctomycetota</taxon>
        <taxon>Planctomycetia</taxon>
        <taxon>Pirellulales</taxon>
        <taxon>Lacipirellulaceae</taxon>
        <taxon>Botrimarina</taxon>
    </lineage>
</organism>
<keyword evidence="8" id="KW-0175">Coiled coil</keyword>
<dbReference type="InterPro" id="IPR036791">
    <property type="entry name" value="Ribosomal_bL9_C_sf"/>
</dbReference>
<dbReference type="EMBL" id="SJPR01000005">
    <property type="protein sequence ID" value="TWT95338.1"/>
    <property type="molecule type" value="Genomic_DNA"/>
</dbReference>
<comment type="function">
    <text evidence="7">Binds to the 23S rRNA.</text>
</comment>
<dbReference type="InterPro" id="IPR009027">
    <property type="entry name" value="Ribosomal_bL9/RNase_H1_N"/>
</dbReference>
<evidence type="ECO:0000256" key="9">
    <source>
        <dbReference type="SAM" id="MobiDB-lite"/>
    </source>
</evidence>
<dbReference type="GO" id="GO:0003735">
    <property type="term" value="F:structural constituent of ribosome"/>
    <property type="evidence" value="ECO:0007669"/>
    <property type="project" value="InterPro"/>
</dbReference>
<protein>
    <recommendedName>
        <fullName evidence="6 7">Large ribosomal subunit protein bL9</fullName>
    </recommendedName>
</protein>
<evidence type="ECO:0000256" key="4">
    <source>
        <dbReference type="ARBA" id="ARBA00022980"/>
    </source>
</evidence>
<dbReference type="SUPFAM" id="SSF55653">
    <property type="entry name" value="Ribosomal protein L9 C-domain"/>
    <property type="match status" value="1"/>
</dbReference>
<dbReference type="RefSeq" id="WP_146446180.1">
    <property type="nucleotide sequence ID" value="NZ_SJPR01000005.1"/>
</dbReference>
<evidence type="ECO:0000259" key="10">
    <source>
        <dbReference type="PROSITE" id="PS00651"/>
    </source>
</evidence>
<feature type="coiled-coil region" evidence="8">
    <location>
        <begin position="66"/>
        <end position="93"/>
    </location>
</feature>
<dbReference type="Gene3D" id="3.10.430.100">
    <property type="entry name" value="Ribosomal protein L9, C-terminal domain"/>
    <property type="match status" value="1"/>
</dbReference>
<keyword evidence="3 7" id="KW-0694">RNA-binding</keyword>
<reference evidence="11 12" key="1">
    <citation type="submission" date="2019-02" db="EMBL/GenBank/DDBJ databases">
        <title>Deep-cultivation of Planctomycetes and their phenomic and genomic characterization uncovers novel biology.</title>
        <authorList>
            <person name="Wiegand S."/>
            <person name="Jogler M."/>
            <person name="Boedeker C."/>
            <person name="Pinto D."/>
            <person name="Vollmers J."/>
            <person name="Rivas-Marin E."/>
            <person name="Kohn T."/>
            <person name="Peeters S.H."/>
            <person name="Heuer A."/>
            <person name="Rast P."/>
            <person name="Oberbeckmann S."/>
            <person name="Bunk B."/>
            <person name="Jeske O."/>
            <person name="Meyerdierks A."/>
            <person name="Storesund J.E."/>
            <person name="Kallscheuer N."/>
            <person name="Luecker S."/>
            <person name="Lage O.M."/>
            <person name="Pohl T."/>
            <person name="Merkel B.J."/>
            <person name="Hornburger P."/>
            <person name="Mueller R.-W."/>
            <person name="Bruemmer F."/>
            <person name="Labrenz M."/>
            <person name="Spormann A.M."/>
            <person name="Op Den Camp H."/>
            <person name="Overmann J."/>
            <person name="Amann R."/>
            <person name="Jetten M.S.M."/>
            <person name="Mascher T."/>
            <person name="Medema M.H."/>
            <person name="Devos D.P."/>
            <person name="Kaster A.-K."/>
            <person name="Ovreas L."/>
            <person name="Rohde M."/>
            <person name="Galperin M.Y."/>
            <person name="Jogler C."/>
        </authorList>
    </citation>
    <scope>NUCLEOTIDE SEQUENCE [LARGE SCALE GENOMIC DNA]</scope>
    <source>
        <strain evidence="11 12">Pla108</strain>
    </source>
</reference>
<evidence type="ECO:0000313" key="11">
    <source>
        <dbReference type="EMBL" id="TWT95338.1"/>
    </source>
</evidence>
<sequence>MATTKQKKLKRTPVRTKRLPRGENGGVELLLIQSVEHLGKQGDVIEVKAGYALNYLVPEGLATIANDHHKRMVEKHKAKLAEIERERQAELRKQATEIAKQSVTIEAKATEEGHLYGSVGATEIVAALKKQGVTMAAEQIKLEGVLKELGLYTVKIRFSSEVEGELKVWVVPAVGDE</sequence>
<dbReference type="InterPro" id="IPR020070">
    <property type="entry name" value="Ribosomal_bL9_N"/>
</dbReference>
<dbReference type="PROSITE" id="PS00651">
    <property type="entry name" value="RIBOSOMAL_L9"/>
    <property type="match status" value="1"/>
</dbReference>
<evidence type="ECO:0000256" key="2">
    <source>
        <dbReference type="ARBA" id="ARBA00022730"/>
    </source>
</evidence>
<dbReference type="InterPro" id="IPR020594">
    <property type="entry name" value="Ribosomal_bL9_bac/chp"/>
</dbReference>
<evidence type="ECO:0000256" key="3">
    <source>
        <dbReference type="ARBA" id="ARBA00022884"/>
    </source>
</evidence>
<accession>A0A5C6A7S0</accession>
<dbReference type="SUPFAM" id="SSF55658">
    <property type="entry name" value="L9 N-domain-like"/>
    <property type="match status" value="1"/>
</dbReference>
<proteinExistence type="inferred from homology"/>
<dbReference type="NCBIfam" id="TIGR00158">
    <property type="entry name" value="L9"/>
    <property type="match status" value="1"/>
</dbReference>
<keyword evidence="12" id="KW-1185">Reference proteome</keyword>
<dbReference type="InterPro" id="IPR036935">
    <property type="entry name" value="Ribosomal_bL9_N_sf"/>
</dbReference>
<dbReference type="GO" id="GO:0006412">
    <property type="term" value="P:translation"/>
    <property type="evidence" value="ECO:0007669"/>
    <property type="project" value="UniProtKB-UniRule"/>
</dbReference>
<name>A0A5C6A7S0_9BACT</name>
<dbReference type="Proteomes" id="UP000317421">
    <property type="component" value="Unassembled WGS sequence"/>
</dbReference>
<evidence type="ECO:0000256" key="8">
    <source>
        <dbReference type="SAM" id="Coils"/>
    </source>
</evidence>
<comment type="caution">
    <text evidence="11">The sequence shown here is derived from an EMBL/GenBank/DDBJ whole genome shotgun (WGS) entry which is preliminary data.</text>
</comment>
<dbReference type="GO" id="GO:1990904">
    <property type="term" value="C:ribonucleoprotein complex"/>
    <property type="evidence" value="ECO:0007669"/>
    <property type="project" value="UniProtKB-KW"/>
</dbReference>
<evidence type="ECO:0000256" key="5">
    <source>
        <dbReference type="ARBA" id="ARBA00023274"/>
    </source>
</evidence>
<feature type="compositionally biased region" description="Basic residues" evidence="9">
    <location>
        <begin position="1"/>
        <end position="19"/>
    </location>
</feature>
<gene>
    <name evidence="7 11" type="primary">rplI</name>
    <name evidence="11" type="ORF">Pla108_34840</name>
</gene>
<dbReference type="Pfam" id="PF01281">
    <property type="entry name" value="Ribosomal_L9_N"/>
    <property type="match status" value="1"/>
</dbReference>
<dbReference type="InterPro" id="IPR020069">
    <property type="entry name" value="Ribosomal_bL9_C"/>
</dbReference>
<dbReference type="Pfam" id="PF03948">
    <property type="entry name" value="Ribosomal_L9_C"/>
    <property type="match status" value="1"/>
</dbReference>
<comment type="similarity">
    <text evidence="1 7">Belongs to the bacterial ribosomal protein bL9 family.</text>
</comment>
<evidence type="ECO:0000256" key="6">
    <source>
        <dbReference type="ARBA" id="ARBA00035292"/>
    </source>
</evidence>
<dbReference type="AlphaFoldDB" id="A0A5C6A7S0"/>
<keyword evidence="2 7" id="KW-0699">rRNA-binding</keyword>
<keyword evidence="4 7" id="KW-0689">Ribosomal protein</keyword>
<dbReference type="OrthoDB" id="9788336at2"/>
<dbReference type="GO" id="GO:0005840">
    <property type="term" value="C:ribosome"/>
    <property type="evidence" value="ECO:0007669"/>
    <property type="project" value="UniProtKB-KW"/>
</dbReference>
<evidence type="ECO:0000313" key="12">
    <source>
        <dbReference type="Proteomes" id="UP000317421"/>
    </source>
</evidence>
<evidence type="ECO:0000256" key="1">
    <source>
        <dbReference type="ARBA" id="ARBA00010605"/>
    </source>
</evidence>
<dbReference type="HAMAP" id="MF_00503">
    <property type="entry name" value="Ribosomal_bL9"/>
    <property type="match status" value="1"/>
</dbReference>
<dbReference type="InterPro" id="IPR000244">
    <property type="entry name" value="Ribosomal_bL9"/>
</dbReference>
<keyword evidence="5 7" id="KW-0687">Ribonucleoprotein</keyword>
<evidence type="ECO:0000256" key="7">
    <source>
        <dbReference type="HAMAP-Rule" id="MF_00503"/>
    </source>
</evidence>
<feature type="domain" description="Ribosomal protein L9" evidence="10">
    <location>
        <begin position="39"/>
        <end position="66"/>
    </location>
</feature>